<sequence length="223" mass="24905">MGLCSIKKVCYRQYYSQKAILMYSCVNNNMGILLQPKSQYRSTCRKGNQDLTTSFQMPFLPTYSQLNNGSDLVEDRNVTSSNQSDCSPPVLIPSTLTVQNVFLFIIWDPQDGDIDGFVPLTPQASLLQCSRSASQEFAGFSLPSAVVPTVVKSLEEVAVFKTPHRIGEALVKHAYYSRKIPQTIDVLVRNSVKNFEMTTTLSTKLPLNSLHSQSKFSNENVSF</sequence>
<dbReference type="EMBL" id="KN716326">
    <property type="protein sequence ID" value="KJH46981.1"/>
    <property type="molecule type" value="Genomic_DNA"/>
</dbReference>
<name>A0A0D8XX98_DICVI</name>
<dbReference type="AlphaFoldDB" id="A0A0D8XX98"/>
<organism evidence="1 2">
    <name type="scientific">Dictyocaulus viviparus</name>
    <name type="common">Bovine lungworm</name>
    <dbReference type="NCBI Taxonomy" id="29172"/>
    <lineage>
        <taxon>Eukaryota</taxon>
        <taxon>Metazoa</taxon>
        <taxon>Ecdysozoa</taxon>
        <taxon>Nematoda</taxon>
        <taxon>Chromadorea</taxon>
        <taxon>Rhabditida</taxon>
        <taxon>Rhabditina</taxon>
        <taxon>Rhabditomorpha</taxon>
        <taxon>Strongyloidea</taxon>
        <taxon>Metastrongylidae</taxon>
        <taxon>Dictyocaulus</taxon>
    </lineage>
</organism>
<proteinExistence type="predicted"/>
<keyword evidence="2" id="KW-1185">Reference proteome</keyword>
<dbReference type="Proteomes" id="UP000053766">
    <property type="component" value="Unassembled WGS sequence"/>
</dbReference>
<reference evidence="2" key="2">
    <citation type="journal article" date="2016" name="Sci. Rep.">
        <title>Dictyocaulus viviparus genome, variome and transcriptome elucidate lungworm biology and support future intervention.</title>
        <authorList>
            <person name="McNulty S.N."/>
            <person name="Strube C."/>
            <person name="Rosa B.A."/>
            <person name="Martin J.C."/>
            <person name="Tyagi R."/>
            <person name="Choi Y.J."/>
            <person name="Wang Q."/>
            <person name="Hallsworth Pepin K."/>
            <person name="Zhang X."/>
            <person name="Ozersky P."/>
            <person name="Wilson R.K."/>
            <person name="Sternberg P.W."/>
            <person name="Gasser R.B."/>
            <person name="Mitreva M."/>
        </authorList>
    </citation>
    <scope>NUCLEOTIDE SEQUENCE [LARGE SCALE GENOMIC DNA]</scope>
    <source>
        <strain evidence="2">HannoverDv2000</strain>
    </source>
</reference>
<protein>
    <submittedName>
        <fullName evidence="1">Uncharacterized protein</fullName>
    </submittedName>
</protein>
<evidence type="ECO:0000313" key="2">
    <source>
        <dbReference type="Proteomes" id="UP000053766"/>
    </source>
</evidence>
<accession>A0A0D8XX98</accession>
<reference evidence="1 2" key="1">
    <citation type="submission" date="2013-11" db="EMBL/GenBank/DDBJ databases">
        <title>Draft genome of the bovine lungworm Dictyocaulus viviparus.</title>
        <authorList>
            <person name="Mitreva M."/>
        </authorList>
    </citation>
    <scope>NUCLEOTIDE SEQUENCE [LARGE SCALE GENOMIC DNA]</scope>
    <source>
        <strain evidence="1 2">HannoverDv2000</strain>
    </source>
</reference>
<gene>
    <name evidence="1" type="ORF">DICVIV_06957</name>
</gene>
<dbReference type="OrthoDB" id="5875917at2759"/>
<evidence type="ECO:0000313" key="1">
    <source>
        <dbReference type="EMBL" id="KJH46981.1"/>
    </source>
</evidence>